<dbReference type="Pfam" id="PF07686">
    <property type="entry name" value="V-set"/>
    <property type="match status" value="1"/>
</dbReference>
<dbReference type="GO" id="GO:0005923">
    <property type="term" value="C:bicellular tight junction"/>
    <property type="evidence" value="ECO:0007669"/>
    <property type="project" value="UniProtKB-SubCell"/>
</dbReference>
<feature type="transmembrane region" description="Helical" evidence="7">
    <location>
        <begin position="42"/>
        <end position="61"/>
    </location>
</feature>
<feature type="domain" description="Ig-like" evidence="8">
    <location>
        <begin position="207"/>
        <end position="267"/>
    </location>
</feature>
<dbReference type="InterPro" id="IPR036179">
    <property type="entry name" value="Ig-like_dom_sf"/>
</dbReference>
<evidence type="ECO:0000256" key="4">
    <source>
        <dbReference type="ARBA" id="ARBA00022949"/>
    </source>
</evidence>
<dbReference type="PANTHER" id="PTHR44468:SF1">
    <property type="entry name" value="V-SET AND IMMUNOGLOBULIN DOMAIN CONTAINING 8A ISOFORM 1"/>
    <property type="match status" value="1"/>
</dbReference>
<dbReference type="SUPFAM" id="SSF48726">
    <property type="entry name" value="Immunoglobulin"/>
    <property type="match status" value="2"/>
</dbReference>
<dbReference type="PANTHER" id="PTHR44468">
    <property type="entry name" value="COXSACKIEVIRUS AND ADENOVIRUS RECEPTOR-RELATED"/>
    <property type="match status" value="1"/>
</dbReference>
<feature type="domain" description="Ig-like" evidence="8">
    <location>
        <begin position="85"/>
        <end position="188"/>
    </location>
</feature>
<keyword evidence="7" id="KW-0812">Transmembrane</keyword>
<keyword evidence="7" id="KW-1133">Transmembrane helix</keyword>
<keyword evidence="4" id="KW-0965">Cell junction</keyword>
<evidence type="ECO:0000313" key="9">
    <source>
        <dbReference type="EMBL" id="GLD66261.1"/>
    </source>
</evidence>
<accession>A0AAD3N7H3</accession>
<evidence type="ECO:0000256" key="7">
    <source>
        <dbReference type="SAM" id="Phobius"/>
    </source>
</evidence>
<gene>
    <name evidence="9" type="ORF">AKAME5_001766900</name>
</gene>
<keyword evidence="3" id="KW-0796">Tight junction</keyword>
<name>A0AAD3N7H3_LATJO</name>
<comment type="caution">
    <text evidence="9">The sequence shown here is derived from an EMBL/GenBank/DDBJ whole genome shotgun (WGS) entry which is preliminary data.</text>
</comment>
<evidence type="ECO:0000259" key="8">
    <source>
        <dbReference type="PROSITE" id="PS50835"/>
    </source>
</evidence>
<evidence type="ECO:0000313" key="10">
    <source>
        <dbReference type="Proteomes" id="UP001279410"/>
    </source>
</evidence>
<protein>
    <submittedName>
        <fullName evidence="9">Coxsackievirus and adenovirus receptor homolog</fullName>
    </submittedName>
</protein>
<organism evidence="9 10">
    <name type="scientific">Lates japonicus</name>
    <name type="common">Japanese lates</name>
    <dbReference type="NCBI Taxonomy" id="270547"/>
    <lineage>
        <taxon>Eukaryota</taxon>
        <taxon>Metazoa</taxon>
        <taxon>Chordata</taxon>
        <taxon>Craniata</taxon>
        <taxon>Vertebrata</taxon>
        <taxon>Euteleostomi</taxon>
        <taxon>Actinopterygii</taxon>
        <taxon>Neopterygii</taxon>
        <taxon>Teleostei</taxon>
        <taxon>Neoteleostei</taxon>
        <taxon>Acanthomorphata</taxon>
        <taxon>Carangaria</taxon>
        <taxon>Carangaria incertae sedis</taxon>
        <taxon>Centropomidae</taxon>
        <taxon>Lates</taxon>
    </lineage>
</organism>
<proteinExistence type="predicted"/>
<feature type="transmembrane region" description="Helical" evidence="7">
    <location>
        <begin position="287"/>
        <end position="313"/>
    </location>
</feature>
<dbReference type="InterPro" id="IPR013783">
    <property type="entry name" value="Ig-like_fold"/>
</dbReference>
<feature type="compositionally biased region" description="Polar residues" evidence="6">
    <location>
        <begin position="343"/>
        <end position="356"/>
    </location>
</feature>
<evidence type="ECO:0000256" key="6">
    <source>
        <dbReference type="SAM" id="MobiDB-lite"/>
    </source>
</evidence>
<reference evidence="9" key="1">
    <citation type="submission" date="2022-08" db="EMBL/GenBank/DDBJ databases">
        <title>Genome sequencing of akame (Lates japonicus).</title>
        <authorList>
            <person name="Hashiguchi Y."/>
            <person name="Takahashi H."/>
        </authorList>
    </citation>
    <scope>NUCLEOTIDE SEQUENCE</scope>
    <source>
        <strain evidence="9">Kochi</strain>
    </source>
</reference>
<dbReference type="InterPro" id="IPR052307">
    <property type="entry name" value="EJ_Adhesion_Regulator"/>
</dbReference>
<dbReference type="Gene3D" id="2.60.40.10">
    <property type="entry name" value="Immunoglobulins"/>
    <property type="match status" value="2"/>
</dbReference>
<dbReference type="GO" id="GO:0005912">
    <property type="term" value="C:adherens junction"/>
    <property type="evidence" value="ECO:0007669"/>
    <property type="project" value="UniProtKB-SubCell"/>
</dbReference>
<dbReference type="InterPro" id="IPR003599">
    <property type="entry name" value="Ig_sub"/>
</dbReference>
<dbReference type="SMART" id="SM00409">
    <property type="entry name" value="IG"/>
    <property type="match status" value="2"/>
</dbReference>
<keyword evidence="10" id="KW-1185">Reference proteome</keyword>
<evidence type="ECO:0000256" key="2">
    <source>
        <dbReference type="ARBA" id="ARBA00004536"/>
    </source>
</evidence>
<evidence type="ECO:0000256" key="3">
    <source>
        <dbReference type="ARBA" id="ARBA00022427"/>
    </source>
</evidence>
<dbReference type="GO" id="GO:0016323">
    <property type="term" value="C:basolateral plasma membrane"/>
    <property type="evidence" value="ECO:0007669"/>
    <property type="project" value="UniProtKB-SubCell"/>
</dbReference>
<dbReference type="Pfam" id="PF13927">
    <property type="entry name" value="Ig_3"/>
    <property type="match status" value="1"/>
</dbReference>
<keyword evidence="9" id="KW-0675">Receptor</keyword>
<sequence length="399" mass="43663">MRGTKESTSTLLQYSTARRLDVVSAFRTTMFRQSCSRWRSTLSLSCLPWISGFLLCTATLLSTEFRYTQGMQVTSNGPRTIQKAEGESVTLGCSYTASPLDTGELDIEWSVISPDTTQKDQMLMTYTSGTKYVYDNHPLANGLSFAAPDPSKGDASLSIAVLSPAHSATYQCKVKKAPGVDMHKVSLVVMVKLSVPKCWVEGGELVGEAVALHCHSARGSTPLTYTWRRESAGSIPAIATQDSVTGELKISNHSHSYAGIYLCEVNNVVGAEHCRINLKANKPPNRAAVIVGTIVGSLLLILILLVLIGLLYWKLSNRHHYEKEFSNEIREDVPPPESRPVSRYTSRSASQHPQVTYSQVGGTEVNSLSEGYTHTPLSNSFTPVKCSAFEYDSKYGYAV</sequence>
<comment type="subcellular location">
    <subcellularLocation>
        <location evidence="5">Basolateral cell membrane</location>
        <topology evidence="5">Single-pass type I membrane protein</topology>
    </subcellularLocation>
    <subcellularLocation>
        <location evidence="2">Cell junction</location>
        <location evidence="2">Adherens junction</location>
    </subcellularLocation>
    <subcellularLocation>
        <location evidence="1">Cell junction</location>
        <location evidence="1">Tight junction</location>
    </subcellularLocation>
</comment>
<evidence type="ECO:0000256" key="1">
    <source>
        <dbReference type="ARBA" id="ARBA00004435"/>
    </source>
</evidence>
<evidence type="ECO:0000256" key="5">
    <source>
        <dbReference type="ARBA" id="ARBA00023768"/>
    </source>
</evidence>
<dbReference type="SMART" id="SM00408">
    <property type="entry name" value="IGc2"/>
    <property type="match status" value="2"/>
</dbReference>
<keyword evidence="7" id="KW-0472">Membrane</keyword>
<dbReference type="EMBL" id="BRZM01000090">
    <property type="protein sequence ID" value="GLD66261.1"/>
    <property type="molecule type" value="Genomic_DNA"/>
</dbReference>
<dbReference type="Proteomes" id="UP001279410">
    <property type="component" value="Unassembled WGS sequence"/>
</dbReference>
<dbReference type="InterPro" id="IPR003598">
    <property type="entry name" value="Ig_sub2"/>
</dbReference>
<dbReference type="InterPro" id="IPR007110">
    <property type="entry name" value="Ig-like_dom"/>
</dbReference>
<dbReference type="InterPro" id="IPR013106">
    <property type="entry name" value="Ig_V-set"/>
</dbReference>
<dbReference type="AlphaFoldDB" id="A0AAD3N7H3"/>
<feature type="region of interest" description="Disordered" evidence="6">
    <location>
        <begin position="326"/>
        <end position="356"/>
    </location>
</feature>
<dbReference type="PROSITE" id="PS50835">
    <property type="entry name" value="IG_LIKE"/>
    <property type="match status" value="2"/>
</dbReference>